<sequence length="112" mass="13162">MPLNGGWLWLSSLPMLAACYWLLQQWQQPLSPTMLSIGNSGELRWLGEQLPAGILLPQSLVCSWGIWLYWQDEQQNIQQHWLYQDNFSVADFRALARHCQLIRWQPRDTHSV</sequence>
<dbReference type="InterPro" id="IPR009883">
    <property type="entry name" value="YgfX"/>
</dbReference>
<dbReference type="Proteomes" id="UP000283077">
    <property type="component" value="Unassembled WGS sequence"/>
</dbReference>
<dbReference type="AlphaFoldDB" id="A0A437R4L9"/>
<evidence type="ECO:0000313" key="2">
    <source>
        <dbReference type="Proteomes" id="UP000283077"/>
    </source>
</evidence>
<keyword evidence="2" id="KW-1185">Reference proteome</keyword>
<dbReference type="Pfam" id="PF07254">
    <property type="entry name" value="Cpta_toxin"/>
    <property type="match status" value="1"/>
</dbReference>
<dbReference type="EMBL" id="SACS01000001">
    <property type="protein sequence ID" value="RVU41665.1"/>
    <property type="molecule type" value="Genomic_DNA"/>
</dbReference>
<name>A0A437R4L9_9GAMM</name>
<comment type="caution">
    <text evidence="1">The sequence shown here is derived from an EMBL/GenBank/DDBJ whole genome shotgun (WGS) entry which is preliminary data.</text>
</comment>
<organism evidence="1 2">
    <name type="scientific">Rheinheimera riviphila</name>
    <dbReference type="NCBI Taxonomy" id="1834037"/>
    <lineage>
        <taxon>Bacteria</taxon>
        <taxon>Pseudomonadati</taxon>
        <taxon>Pseudomonadota</taxon>
        <taxon>Gammaproteobacteria</taxon>
        <taxon>Chromatiales</taxon>
        <taxon>Chromatiaceae</taxon>
        <taxon>Rheinheimera</taxon>
    </lineage>
</organism>
<gene>
    <name evidence="1" type="ORF">EOE67_00245</name>
</gene>
<protein>
    <submittedName>
        <fullName evidence="1">Uncharacterized protein</fullName>
    </submittedName>
</protein>
<dbReference type="OrthoDB" id="5767834at2"/>
<reference evidence="1 2" key="1">
    <citation type="submission" date="2019-01" db="EMBL/GenBank/DDBJ databases">
        <authorList>
            <person name="Chen W.-M."/>
        </authorList>
    </citation>
    <scope>NUCLEOTIDE SEQUENCE [LARGE SCALE GENOMIC DNA]</scope>
    <source>
        <strain evidence="1 2">KYPC3</strain>
    </source>
</reference>
<proteinExistence type="predicted"/>
<accession>A0A437R4L9</accession>
<evidence type="ECO:0000313" key="1">
    <source>
        <dbReference type="EMBL" id="RVU41665.1"/>
    </source>
</evidence>